<evidence type="ECO:0000313" key="1">
    <source>
        <dbReference type="EMBL" id="CAG6745118.1"/>
    </source>
</evidence>
<proteinExistence type="predicted"/>
<protein>
    <submittedName>
        <fullName evidence="1">Uncharacterized protein</fullName>
    </submittedName>
</protein>
<reference evidence="1" key="1">
    <citation type="submission" date="2021-05" db="EMBL/GenBank/DDBJ databases">
        <authorList>
            <person name="Alioto T."/>
            <person name="Alioto T."/>
            <person name="Gomez Garrido J."/>
        </authorList>
    </citation>
    <scope>NUCLEOTIDE SEQUENCE</scope>
</reference>
<dbReference type="EMBL" id="HBUF01677527">
    <property type="protein sequence ID" value="CAG6791696.1"/>
    <property type="molecule type" value="Transcribed_RNA"/>
</dbReference>
<name>A0A8D8ZCB2_9HEMI</name>
<sequence>MLCDYFCLCTHPGSGRTSNIEICCSKEICLRAFPVGCHTHPKYTRCFRRQKPLATPTIVQFSCKTSSYVCIAASPVAISRRSIPCPTDFYLPCSWPSPP</sequence>
<dbReference type="AlphaFoldDB" id="A0A8D8ZCB2"/>
<accession>A0A8D8ZCB2</accession>
<organism evidence="1">
    <name type="scientific">Cacopsylla melanoneura</name>
    <dbReference type="NCBI Taxonomy" id="428564"/>
    <lineage>
        <taxon>Eukaryota</taxon>
        <taxon>Metazoa</taxon>
        <taxon>Ecdysozoa</taxon>
        <taxon>Arthropoda</taxon>
        <taxon>Hexapoda</taxon>
        <taxon>Insecta</taxon>
        <taxon>Pterygota</taxon>
        <taxon>Neoptera</taxon>
        <taxon>Paraneoptera</taxon>
        <taxon>Hemiptera</taxon>
        <taxon>Sternorrhyncha</taxon>
        <taxon>Psylloidea</taxon>
        <taxon>Psyllidae</taxon>
        <taxon>Psyllinae</taxon>
        <taxon>Cacopsylla</taxon>
    </lineage>
</organism>
<dbReference type="EMBL" id="HBUF01484556">
    <property type="protein sequence ID" value="CAG6745118.1"/>
    <property type="molecule type" value="Transcribed_RNA"/>
</dbReference>